<dbReference type="CDD" id="cd19535">
    <property type="entry name" value="Cyc_NRPS"/>
    <property type="match status" value="1"/>
</dbReference>
<evidence type="ECO:0000256" key="7">
    <source>
        <dbReference type="ARBA" id="ARBA00022598"/>
    </source>
</evidence>
<dbReference type="GO" id="GO:0016874">
    <property type="term" value="F:ligase activity"/>
    <property type="evidence" value="ECO:0007669"/>
    <property type="project" value="UniProtKB-KW"/>
</dbReference>
<feature type="region of interest" description="Disordered" evidence="9">
    <location>
        <begin position="77"/>
        <end position="121"/>
    </location>
</feature>
<dbReference type="InterPro" id="IPR006162">
    <property type="entry name" value="Ppantetheine_attach_site"/>
</dbReference>
<feature type="compositionally biased region" description="Low complexity" evidence="9">
    <location>
        <begin position="93"/>
        <end position="103"/>
    </location>
</feature>
<dbReference type="InterPro" id="IPR057737">
    <property type="entry name" value="Condensation_MtbB-like"/>
</dbReference>
<evidence type="ECO:0000256" key="8">
    <source>
        <dbReference type="ARBA" id="ARBA00033440"/>
    </source>
</evidence>
<comment type="similarity">
    <text evidence="3">Belongs to the ATP-dependent AMP-binding enzyme family. MbtB subfamily.</text>
</comment>
<evidence type="ECO:0000256" key="3">
    <source>
        <dbReference type="ARBA" id="ARBA00007380"/>
    </source>
</evidence>
<proteinExistence type="inferred from homology"/>
<dbReference type="Gene3D" id="1.10.1200.10">
    <property type="entry name" value="ACP-like"/>
    <property type="match status" value="2"/>
</dbReference>
<dbReference type="InterPro" id="IPR020845">
    <property type="entry name" value="AMP-binding_CS"/>
</dbReference>
<dbReference type="Gene3D" id="3.30.559.10">
    <property type="entry name" value="Chloramphenicol acetyltransferase-like domain"/>
    <property type="match status" value="1"/>
</dbReference>
<dbReference type="GO" id="GO:0043041">
    <property type="term" value="P:amino acid activation for nonribosomal peptide biosynthetic process"/>
    <property type="evidence" value="ECO:0007669"/>
    <property type="project" value="TreeGrafter"/>
</dbReference>
<dbReference type="Gene3D" id="3.30.300.30">
    <property type="match status" value="1"/>
</dbReference>
<evidence type="ECO:0000256" key="4">
    <source>
        <dbReference type="ARBA" id="ARBA00016743"/>
    </source>
</evidence>
<dbReference type="InterPro" id="IPR042099">
    <property type="entry name" value="ANL_N_sf"/>
</dbReference>
<dbReference type="InterPro" id="IPR010071">
    <property type="entry name" value="AA_adenyl_dom"/>
</dbReference>
<dbReference type="PROSITE" id="PS50075">
    <property type="entry name" value="CARRIER"/>
    <property type="match status" value="2"/>
</dbReference>
<evidence type="ECO:0000256" key="6">
    <source>
        <dbReference type="ARBA" id="ARBA00022553"/>
    </source>
</evidence>
<dbReference type="SMART" id="SM00823">
    <property type="entry name" value="PKS_PP"/>
    <property type="match status" value="2"/>
</dbReference>
<keyword evidence="12" id="KW-1185">Reference proteome</keyword>
<dbReference type="PROSITE" id="PS00012">
    <property type="entry name" value="PHOSPHOPANTETHEINE"/>
    <property type="match status" value="1"/>
</dbReference>
<gene>
    <name evidence="11" type="ORF">GA0070618_5337</name>
</gene>
<dbReference type="InterPro" id="IPR000873">
    <property type="entry name" value="AMP-dep_synth/lig_dom"/>
</dbReference>
<dbReference type="Pfam" id="PF00668">
    <property type="entry name" value="Condensation"/>
    <property type="match status" value="1"/>
</dbReference>
<dbReference type="FunFam" id="3.40.50.12780:FF:000012">
    <property type="entry name" value="Non-ribosomal peptide synthetase"/>
    <property type="match status" value="1"/>
</dbReference>
<evidence type="ECO:0000259" key="10">
    <source>
        <dbReference type="PROSITE" id="PS50075"/>
    </source>
</evidence>
<dbReference type="InterPro" id="IPR001242">
    <property type="entry name" value="Condensation_dom"/>
</dbReference>
<comment type="cofactor">
    <cofactor evidence="1">
        <name>pantetheine 4'-phosphate</name>
        <dbReference type="ChEBI" id="CHEBI:47942"/>
    </cofactor>
</comment>
<dbReference type="InterPro" id="IPR020806">
    <property type="entry name" value="PKS_PP-bd"/>
</dbReference>
<dbReference type="InterPro" id="IPR023213">
    <property type="entry name" value="CAT-like_dom_sf"/>
</dbReference>
<sequence>MSTSHTPDVSEAGLRATLADLLEEEPATVGASTNLFEEGLDSITLMRLVGTWRRAGFQVDFAELAQRPTVTAWSELLNRTPDDPTRAAPPPHAGTARTGAAGTSRDPDTAGSGQPADGSGEEFALAPMQYAYWVGRTDGHPLGGVAAHLYTEFDGTGVDPDRLAAALERLVARHDMLRVRITDNGRQRVDTRSGWRGLVVHDLRDAGPDQVEEALAATRDTWSHQLLDIEAGEVFATALSLLPGGRTRLHLDVDMVAADAVSYRVMLADLARLYADPAATLPPIGYHYRDYLAARPVARRDAQRRAAAYWRERLAALPGAPDLPLAADHPVPGTPRVVREHLFLPAEQRAALAAAARRHGVTLAATVATTFAEVLGAWSGQPRFLLNVPMFDRAPTHPDVDLLVGDFTSSVLLAVDLSERLAFADRVRAVQARLHADAANADHPGVAVLRDLTRAAGRQVIAPVVFTSALNLGELFADSVRREFGDAGWIVSQGPQVLLDAQVTEMTDGLLVNWDVRVREFADGVVPAMFAAFATLVRRLATDPAVWRDPVDGLLPPAQLAIRDRVNATDGPCRARTLHGDFFAHARARPDAPALRWGEASQLTYGELAERALRVAGALTAHGVAPGDPVGVSLPKGPDQVVAVLGVLAAGGAYVPVGTDQPPARAARIAALAGFHVLLTAGKEPDGGLPLARASTHPPLPTPVPSGGDDLAYLLFTSGSTGEPKGVEMPHRAATNTIDDLRDRYRLGPEDRTLAVSALDFDLSVFDVFAPLSSGGVVVVVGEDERREAHRWAELVRAHRVTVLNCVPQLLDAMLRAVGDRADLRSLRVVLLGGDRVGVDLPARLAVAAPGCRFVALGGTTETAIHSTVCELDPGAAVPADWQSVPYGTPLRNVVVRVVDPLGRDCPDWVPGELWIGGAGVARGYRGDPRRTAERFVHSGGRRWYRTGDRARYRPDGTVEFLGRLDDQVKIRGFRVELGEVEAALSAGESVRAAVAVLTGGDRPALGAAVVTDGTTTVEEVRERVRDLLPAHMVPDRVVRLDAVPLTPNGKIDRRAVRVAVERADAGPAARVAPDDEVTRAVGLIWAEALEAEPDTLGVTDDFFASGGDSLLATRVVAALRDTLGATVSARMLFVAPTIAGLAERMLAAEPAPARLRRAAAVYCEVAALSDDEVAAQLDEGERV</sequence>
<dbReference type="GO" id="GO:0005737">
    <property type="term" value="C:cytoplasm"/>
    <property type="evidence" value="ECO:0007669"/>
    <property type="project" value="TreeGrafter"/>
</dbReference>
<dbReference type="FunCoup" id="A0A1C4ZJC1">
    <property type="interactions" value="6"/>
</dbReference>
<dbReference type="GO" id="GO:0031177">
    <property type="term" value="F:phosphopantetheine binding"/>
    <property type="evidence" value="ECO:0007669"/>
    <property type="project" value="InterPro"/>
</dbReference>
<dbReference type="SUPFAM" id="SSF47336">
    <property type="entry name" value="ACP-like"/>
    <property type="match status" value="2"/>
</dbReference>
<protein>
    <recommendedName>
        <fullName evidence="4">Phenyloxazoline synthase MbtB</fullName>
    </recommendedName>
    <alternativeName>
        <fullName evidence="8">Mycobactin synthetase protein B</fullName>
    </alternativeName>
</protein>
<dbReference type="FunFam" id="3.30.559.30:FF:000006">
    <property type="entry name" value="Yersiniabactin polyketide/non-ribosomal peptide synthetase"/>
    <property type="match status" value="1"/>
</dbReference>
<dbReference type="PROSITE" id="PS00455">
    <property type="entry name" value="AMP_BINDING"/>
    <property type="match status" value="1"/>
</dbReference>
<reference evidence="12" key="1">
    <citation type="submission" date="2016-06" db="EMBL/GenBank/DDBJ databases">
        <authorList>
            <person name="Varghese N."/>
            <person name="Submissions Spin"/>
        </authorList>
    </citation>
    <scope>NUCLEOTIDE SEQUENCE [LARGE SCALE GENOMIC DNA]</scope>
    <source>
        <strain evidence="12">DSM 43816</strain>
    </source>
</reference>
<dbReference type="Gene3D" id="3.40.50.12780">
    <property type="entry name" value="N-terminal domain of ligase-like"/>
    <property type="match status" value="1"/>
</dbReference>
<keyword evidence="7" id="KW-0436">Ligase</keyword>
<dbReference type="InParanoid" id="A0A1C4ZJC1"/>
<dbReference type="InterPro" id="IPR045851">
    <property type="entry name" value="AMP-bd_C_sf"/>
</dbReference>
<dbReference type="Proteomes" id="UP000198253">
    <property type="component" value="Chromosome I"/>
</dbReference>
<feature type="domain" description="Carrier" evidence="10">
    <location>
        <begin position="5"/>
        <end position="81"/>
    </location>
</feature>
<evidence type="ECO:0000256" key="1">
    <source>
        <dbReference type="ARBA" id="ARBA00001957"/>
    </source>
</evidence>
<dbReference type="Gene3D" id="3.30.559.30">
    <property type="entry name" value="Nonribosomal peptide synthetase, condensation domain"/>
    <property type="match status" value="1"/>
</dbReference>
<feature type="domain" description="Carrier" evidence="10">
    <location>
        <begin position="1073"/>
        <end position="1150"/>
    </location>
</feature>
<dbReference type="GO" id="GO:0044550">
    <property type="term" value="P:secondary metabolite biosynthetic process"/>
    <property type="evidence" value="ECO:0007669"/>
    <property type="project" value="TreeGrafter"/>
</dbReference>
<dbReference type="FunFam" id="3.30.559.10:FF:000023">
    <property type="entry name" value="Non-ribosomal peptide synthetase"/>
    <property type="match status" value="1"/>
</dbReference>
<evidence type="ECO:0000256" key="9">
    <source>
        <dbReference type="SAM" id="MobiDB-lite"/>
    </source>
</evidence>
<name>A0A1C4ZJC1_MICEC</name>
<dbReference type="Pfam" id="PF13193">
    <property type="entry name" value="AMP-binding_C"/>
    <property type="match status" value="1"/>
</dbReference>
<dbReference type="PANTHER" id="PTHR45527:SF10">
    <property type="entry name" value="PYOCHELIN SYNTHASE PCHF"/>
    <property type="match status" value="1"/>
</dbReference>
<dbReference type="SUPFAM" id="SSF56801">
    <property type="entry name" value="Acetyl-CoA synthetase-like"/>
    <property type="match status" value="1"/>
</dbReference>
<dbReference type="InterPro" id="IPR009081">
    <property type="entry name" value="PP-bd_ACP"/>
</dbReference>
<evidence type="ECO:0000313" key="11">
    <source>
        <dbReference type="EMBL" id="SCF32995.1"/>
    </source>
</evidence>
<dbReference type="RefSeq" id="WP_172900335.1">
    <property type="nucleotide sequence ID" value="NZ_LT607413.1"/>
</dbReference>
<dbReference type="GO" id="GO:0000036">
    <property type="term" value="F:acyl carrier activity"/>
    <property type="evidence" value="ECO:0007669"/>
    <property type="project" value="TreeGrafter"/>
</dbReference>
<dbReference type="InterPro" id="IPR025110">
    <property type="entry name" value="AMP-bd_C"/>
</dbReference>
<dbReference type="PANTHER" id="PTHR45527">
    <property type="entry name" value="NONRIBOSOMAL PEPTIDE SYNTHETASE"/>
    <property type="match status" value="1"/>
</dbReference>
<accession>A0A1C4ZJC1</accession>
<evidence type="ECO:0000313" key="12">
    <source>
        <dbReference type="Proteomes" id="UP000198253"/>
    </source>
</evidence>
<dbReference type="Pfam" id="PF00550">
    <property type="entry name" value="PP-binding"/>
    <property type="match status" value="2"/>
</dbReference>
<dbReference type="EMBL" id="LT607413">
    <property type="protein sequence ID" value="SCF32995.1"/>
    <property type="molecule type" value="Genomic_DNA"/>
</dbReference>
<dbReference type="SUPFAM" id="SSF52777">
    <property type="entry name" value="CoA-dependent acyltransferases"/>
    <property type="match status" value="2"/>
</dbReference>
<dbReference type="Pfam" id="PF00501">
    <property type="entry name" value="AMP-binding"/>
    <property type="match status" value="1"/>
</dbReference>
<evidence type="ECO:0000256" key="5">
    <source>
        <dbReference type="ARBA" id="ARBA00022450"/>
    </source>
</evidence>
<keyword evidence="6" id="KW-0597">Phosphoprotein</keyword>
<dbReference type="InterPro" id="IPR036736">
    <property type="entry name" value="ACP-like_sf"/>
</dbReference>
<keyword evidence="5" id="KW-0596">Phosphopantetheine</keyword>
<dbReference type="NCBIfam" id="TIGR01733">
    <property type="entry name" value="AA-adenyl-dom"/>
    <property type="match status" value="1"/>
</dbReference>
<comment type="pathway">
    <text evidence="2">Siderophore biosynthesis; mycobactin biosynthesis.</text>
</comment>
<dbReference type="AlphaFoldDB" id="A0A1C4ZJC1"/>
<evidence type="ECO:0000256" key="2">
    <source>
        <dbReference type="ARBA" id="ARBA00005102"/>
    </source>
</evidence>
<organism evidence="11 12">
    <name type="scientific">Micromonospora echinospora</name>
    <name type="common">Micromonospora purpurea</name>
    <dbReference type="NCBI Taxonomy" id="1877"/>
    <lineage>
        <taxon>Bacteria</taxon>
        <taxon>Bacillati</taxon>
        <taxon>Actinomycetota</taxon>
        <taxon>Actinomycetes</taxon>
        <taxon>Micromonosporales</taxon>
        <taxon>Micromonosporaceae</taxon>
        <taxon>Micromonospora</taxon>
    </lineage>
</organism>